<dbReference type="InterPro" id="IPR029058">
    <property type="entry name" value="AB_hydrolase_fold"/>
</dbReference>
<dbReference type="GO" id="GO:0016787">
    <property type="term" value="F:hydrolase activity"/>
    <property type="evidence" value="ECO:0007669"/>
    <property type="project" value="UniProtKB-KW"/>
</dbReference>
<feature type="domain" description="AB hydrolase-1" evidence="3">
    <location>
        <begin position="50"/>
        <end position="294"/>
    </location>
</feature>
<dbReference type="eggNOG" id="COG2267">
    <property type="taxonomic scope" value="Bacteria"/>
</dbReference>
<evidence type="ECO:0000313" key="5">
    <source>
        <dbReference type="Proteomes" id="UP000028488"/>
    </source>
</evidence>
<evidence type="ECO:0000256" key="2">
    <source>
        <dbReference type="SAM" id="MobiDB-lite"/>
    </source>
</evidence>
<dbReference type="EMBL" id="CP008947">
    <property type="protein sequence ID" value="AII03803.1"/>
    <property type="molecule type" value="Genomic_DNA"/>
</dbReference>
<evidence type="ECO:0000256" key="1">
    <source>
        <dbReference type="ARBA" id="ARBA00022801"/>
    </source>
</evidence>
<proteinExistence type="predicted"/>
<organism evidence="4 5">
    <name type="scientific">Rhodococcus opacus</name>
    <name type="common">Nocardia opaca</name>
    <dbReference type="NCBI Taxonomy" id="37919"/>
    <lineage>
        <taxon>Bacteria</taxon>
        <taxon>Bacillati</taxon>
        <taxon>Actinomycetota</taxon>
        <taxon>Actinomycetes</taxon>
        <taxon>Mycobacteriales</taxon>
        <taxon>Nocardiaceae</taxon>
        <taxon>Rhodococcus</taxon>
    </lineage>
</organism>
<reference evidence="4 5" key="1">
    <citation type="submission" date="2014-07" db="EMBL/GenBank/DDBJ databases">
        <title>Genome Sequence of Rhodococcus opacus Strain R7, a Biodegrader of Mono- and Polycyclic Aromatic Hydrocarbons.</title>
        <authorList>
            <person name="Di Gennaro P."/>
            <person name="Zampolli J."/>
            <person name="Presti I."/>
            <person name="Cappelletti M."/>
            <person name="D'Ursi P."/>
            <person name="Orro A."/>
            <person name="Mezzelani A."/>
            <person name="Milanesi L."/>
        </authorList>
    </citation>
    <scope>NUCLEOTIDE SEQUENCE [LARGE SCALE GENOMIC DNA]</scope>
    <source>
        <strain evidence="4 5">R7</strain>
    </source>
</reference>
<protein>
    <submittedName>
        <fullName evidence="4">Hydrolase</fullName>
    </submittedName>
</protein>
<dbReference type="Pfam" id="PF00561">
    <property type="entry name" value="Abhydrolase_1"/>
    <property type="match status" value="1"/>
</dbReference>
<dbReference type="SUPFAM" id="SSF53474">
    <property type="entry name" value="alpha/beta-Hydrolases"/>
    <property type="match status" value="1"/>
</dbReference>
<feature type="region of interest" description="Disordered" evidence="2">
    <location>
        <begin position="1"/>
        <end position="23"/>
    </location>
</feature>
<keyword evidence="1 4" id="KW-0378">Hydrolase</keyword>
<dbReference type="PRINTS" id="PR00412">
    <property type="entry name" value="EPOXHYDRLASE"/>
</dbReference>
<evidence type="ECO:0000259" key="3">
    <source>
        <dbReference type="Pfam" id="PF00561"/>
    </source>
</evidence>
<accession>A0A076EFE3</accession>
<name>A0A076EFE3_RHOOP</name>
<dbReference type="InterPro" id="IPR000073">
    <property type="entry name" value="AB_hydrolase_1"/>
</dbReference>
<dbReference type="AlphaFoldDB" id="A0A076EFE3"/>
<dbReference type="Gene3D" id="3.40.50.1820">
    <property type="entry name" value="alpha/beta hydrolase"/>
    <property type="match status" value="1"/>
</dbReference>
<dbReference type="RefSeq" id="WP_128638598.1">
    <property type="nucleotide sequence ID" value="NZ_CP008947.1"/>
</dbReference>
<dbReference type="Proteomes" id="UP000028488">
    <property type="component" value="Chromosome"/>
</dbReference>
<evidence type="ECO:0000313" key="4">
    <source>
        <dbReference type="EMBL" id="AII03803.1"/>
    </source>
</evidence>
<dbReference type="InterPro" id="IPR000639">
    <property type="entry name" value="Epox_hydrolase-like"/>
</dbReference>
<gene>
    <name evidence="4" type="ORF">EP51_03925</name>
</gene>
<dbReference type="PANTHER" id="PTHR43329">
    <property type="entry name" value="EPOXIDE HYDROLASE"/>
    <property type="match status" value="1"/>
</dbReference>
<sequence length="321" mass="35917">MRHEARESDGLSGPNGEPDNTFPALDGVRHRYLRLPGLRMHVAEAGHGEPVVLLHGFPQHWWEWRGVLPGLAAHYRVICPDLRGAGWTDAPPTGYDREQLLADVVALLDTLELHRVCLIAHDWGALLGYELCLSAPHRVRKYVSLGVPHPFVRFDPRLLLTIARHGWFEPVIAAPFVGPRLLGRGRQRLTYHLLRGFTTNRNAWSEQDIELFAGRMREPARADAASALYRCFIMREAARIMIGTYRHSRLSTPTRALIGAEDPIVRPEFLGGFEEHTDDFGVEFIDGAAHFLVDETPDVVLGRALEFFAPPGPCHDAATGT</sequence>